<protein>
    <submittedName>
        <fullName evidence="3">Hpt domain-containing protein</fullName>
    </submittedName>
</protein>
<accession>A0ABV6DMT2</accession>
<dbReference type="InterPro" id="IPR008207">
    <property type="entry name" value="Sig_transdc_His_kin_Hpt_dom"/>
</dbReference>
<organism evidence="3 4">
    <name type="scientific">Paenibacillus chartarius</name>
    <dbReference type="NCBI Taxonomy" id="747481"/>
    <lineage>
        <taxon>Bacteria</taxon>
        <taxon>Bacillati</taxon>
        <taxon>Bacillota</taxon>
        <taxon>Bacilli</taxon>
        <taxon>Bacillales</taxon>
        <taxon>Paenibacillaceae</taxon>
        <taxon>Paenibacillus</taxon>
    </lineage>
</organism>
<proteinExistence type="predicted"/>
<dbReference type="Gene3D" id="1.20.120.160">
    <property type="entry name" value="HPT domain"/>
    <property type="match status" value="1"/>
</dbReference>
<evidence type="ECO:0000313" key="4">
    <source>
        <dbReference type="Proteomes" id="UP001589776"/>
    </source>
</evidence>
<evidence type="ECO:0000313" key="3">
    <source>
        <dbReference type="EMBL" id="MFC0213951.1"/>
    </source>
</evidence>
<dbReference type="PROSITE" id="PS50894">
    <property type="entry name" value="HPT"/>
    <property type="match status" value="1"/>
</dbReference>
<dbReference type="InterPro" id="IPR036641">
    <property type="entry name" value="HPT_dom_sf"/>
</dbReference>
<evidence type="ECO:0000259" key="2">
    <source>
        <dbReference type="PROSITE" id="PS50894"/>
    </source>
</evidence>
<dbReference type="Proteomes" id="UP001589776">
    <property type="component" value="Unassembled WGS sequence"/>
</dbReference>
<feature type="modified residue" description="Phosphohistidine" evidence="1">
    <location>
        <position position="58"/>
    </location>
</feature>
<dbReference type="Pfam" id="PF01627">
    <property type="entry name" value="Hpt"/>
    <property type="match status" value="1"/>
</dbReference>
<name>A0ABV6DMT2_9BACL</name>
<reference evidence="3 4" key="1">
    <citation type="submission" date="2024-09" db="EMBL/GenBank/DDBJ databases">
        <authorList>
            <person name="Sun Q."/>
            <person name="Mori K."/>
        </authorList>
    </citation>
    <scope>NUCLEOTIDE SEQUENCE [LARGE SCALE GENOMIC DNA]</scope>
    <source>
        <strain evidence="3 4">CCM 7759</strain>
    </source>
</reference>
<sequence>MDQMSKDDRMQRIMERTRELFLKDARQRMAKLNACIGQWRGGIVPDGELIDHLYRTAHNLKGVALTVDLKELHRRSGDLNDFIVRQGLESGRTMTPDDMKICLQLAAELNAELERIGVV</sequence>
<dbReference type="SUPFAM" id="SSF47226">
    <property type="entry name" value="Histidine-containing phosphotransfer domain, HPT domain"/>
    <property type="match status" value="1"/>
</dbReference>
<feature type="domain" description="HPt" evidence="2">
    <location>
        <begin position="10"/>
        <end position="116"/>
    </location>
</feature>
<keyword evidence="1" id="KW-0597">Phosphoprotein</keyword>
<evidence type="ECO:0000256" key="1">
    <source>
        <dbReference type="PROSITE-ProRule" id="PRU00110"/>
    </source>
</evidence>
<dbReference type="EMBL" id="JBHLWN010000067">
    <property type="protein sequence ID" value="MFC0213951.1"/>
    <property type="molecule type" value="Genomic_DNA"/>
</dbReference>
<comment type="caution">
    <text evidence="3">The sequence shown here is derived from an EMBL/GenBank/DDBJ whole genome shotgun (WGS) entry which is preliminary data.</text>
</comment>
<keyword evidence="4" id="KW-1185">Reference proteome</keyword>
<dbReference type="RefSeq" id="WP_377471280.1">
    <property type="nucleotide sequence ID" value="NZ_JBHLWN010000067.1"/>
</dbReference>
<gene>
    <name evidence="3" type="ORF">ACFFK0_16085</name>
</gene>